<sequence length="205" mass="24241">MIKIVEGYENSEKICKMVEDVVVELGIKQKLEHIVIKHPPSGFPIDMNYLISDNKSLDLEIVDSMVNLEGRVRHELMHVADQLDEKFKFKESNIPTEGTGDYRRYKYLWNVYIDSRLERSGKPAYDTQEDREEEMKECYPELSMELRKECFDFLWGREPLNHEQITEISRNLFSASKEIESLAHSRGEKQIKFETLEELINYGRE</sequence>
<protein>
    <submittedName>
        <fullName evidence="1">Uncharacterized protein</fullName>
    </submittedName>
</protein>
<reference evidence="1" key="1">
    <citation type="journal article" date="2015" name="Nature">
        <title>Complex archaea that bridge the gap between prokaryotes and eukaryotes.</title>
        <authorList>
            <person name="Spang A."/>
            <person name="Saw J.H."/>
            <person name="Jorgensen S.L."/>
            <person name="Zaremba-Niedzwiedzka K."/>
            <person name="Martijn J."/>
            <person name="Lind A.E."/>
            <person name="van Eijk R."/>
            <person name="Schleper C."/>
            <person name="Guy L."/>
            <person name="Ettema T.J."/>
        </authorList>
    </citation>
    <scope>NUCLEOTIDE SEQUENCE</scope>
</reference>
<accession>A0A0F9QGP0</accession>
<evidence type="ECO:0000313" key="1">
    <source>
        <dbReference type="EMBL" id="KKN04473.1"/>
    </source>
</evidence>
<proteinExistence type="predicted"/>
<gene>
    <name evidence="1" type="ORF">LCGC14_1097040</name>
</gene>
<name>A0A0F9QGP0_9ZZZZ</name>
<dbReference type="AlphaFoldDB" id="A0A0F9QGP0"/>
<organism evidence="1">
    <name type="scientific">marine sediment metagenome</name>
    <dbReference type="NCBI Taxonomy" id="412755"/>
    <lineage>
        <taxon>unclassified sequences</taxon>
        <taxon>metagenomes</taxon>
        <taxon>ecological metagenomes</taxon>
    </lineage>
</organism>
<dbReference type="EMBL" id="LAZR01004915">
    <property type="protein sequence ID" value="KKN04473.1"/>
    <property type="molecule type" value="Genomic_DNA"/>
</dbReference>
<comment type="caution">
    <text evidence="1">The sequence shown here is derived from an EMBL/GenBank/DDBJ whole genome shotgun (WGS) entry which is preliminary data.</text>
</comment>